<keyword evidence="3" id="KW-1185">Reference proteome</keyword>
<dbReference type="EMBL" id="FO082276">
    <property type="protein sequence ID" value="CCO15528.1"/>
    <property type="molecule type" value="Genomic_DNA"/>
</dbReference>
<evidence type="ECO:0000313" key="3">
    <source>
        <dbReference type="Proteomes" id="UP000198341"/>
    </source>
</evidence>
<evidence type="ECO:0000256" key="1">
    <source>
        <dbReference type="SAM" id="MobiDB-lite"/>
    </source>
</evidence>
<feature type="region of interest" description="Disordered" evidence="1">
    <location>
        <begin position="91"/>
        <end position="111"/>
    </location>
</feature>
<protein>
    <submittedName>
        <fullName evidence="2">Uncharacterized protein</fullName>
    </submittedName>
</protein>
<accession>K8F1Y6</accession>
<dbReference type="RefSeq" id="XP_007514091.1">
    <property type="nucleotide sequence ID" value="XM_007514029.1"/>
</dbReference>
<dbReference type="AlphaFoldDB" id="K8F1Y6"/>
<gene>
    <name evidence="2" type="ORF">Bathy03g00040</name>
</gene>
<dbReference type="KEGG" id="bpg:Bathy03g00040"/>
<name>K8F1Y6_9CHLO</name>
<organism evidence="2 3">
    <name type="scientific">Bathycoccus prasinos</name>
    <dbReference type="NCBI Taxonomy" id="41875"/>
    <lineage>
        <taxon>Eukaryota</taxon>
        <taxon>Viridiplantae</taxon>
        <taxon>Chlorophyta</taxon>
        <taxon>Mamiellophyceae</taxon>
        <taxon>Mamiellales</taxon>
        <taxon>Bathycoccaceae</taxon>
        <taxon>Bathycoccus</taxon>
    </lineage>
</organism>
<dbReference type="GeneID" id="19016542"/>
<proteinExistence type="predicted"/>
<reference evidence="2 3" key="1">
    <citation type="submission" date="2011-10" db="EMBL/GenBank/DDBJ databases">
        <authorList>
            <person name="Genoscope - CEA"/>
        </authorList>
    </citation>
    <scope>NUCLEOTIDE SEQUENCE [LARGE SCALE GENOMIC DNA]</scope>
    <source>
        <strain evidence="2 3">RCC 1105</strain>
    </source>
</reference>
<evidence type="ECO:0000313" key="2">
    <source>
        <dbReference type="EMBL" id="CCO15528.1"/>
    </source>
</evidence>
<sequence length="111" mass="12492">MGLLRKYKSDAKKEFEALRLALDGADATEFNQRLLQKVAPGKSFDRIEDAEVKKLIAKEFARVARKLKEKRAEISETPQVDEAKSILRRTLEEEWPALSTTPASGDAEMDG</sequence>
<dbReference type="Proteomes" id="UP000198341">
    <property type="component" value="Chromosome 3"/>
</dbReference>